<evidence type="ECO:0000256" key="1">
    <source>
        <dbReference type="SAM" id="MobiDB-lite"/>
    </source>
</evidence>
<dbReference type="Proteomes" id="UP001138500">
    <property type="component" value="Unassembled WGS sequence"/>
</dbReference>
<feature type="region of interest" description="Disordered" evidence="1">
    <location>
        <begin position="183"/>
        <end position="212"/>
    </location>
</feature>
<keyword evidence="2" id="KW-0472">Membrane</keyword>
<reference evidence="3 4" key="1">
    <citation type="journal article" date="2018" name="IMA Fungus">
        <title>IMA Genome-F 10: Nine draft genome sequences of Claviceps purpurea s.lat., including C. arundinis, C. humidiphila, and C. cf. spartinae, pseudomolecules for the pitch canker pathogen Fusarium circinatum, draft genome of Davidsoniella eucalypti, Grosmannia galeiformis, Quambalaria eucalypti, and Teratosphaeria destructans.</title>
        <authorList>
            <person name="Wingfield B.D."/>
            <person name="Liu M."/>
            <person name="Nguyen H.D."/>
            <person name="Lane F.A."/>
            <person name="Morgan S.W."/>
            <person name="De Vos L."/>
            <person name="Wilken P.M."/>
            <person name="Duong T.A."/>
            <person name="Aylward J."/>
            <person name="Coetzee M.P."/>
            <person name="Dadej K."/>
            <person name="De Beer Z.W."/>
            <person name="Findlay W."/>
            <person name="Havenga M."/>
            <person name="Kolarik M."/>
            <person name="Menzies J.G."/>
            <person name="Naidoo K."/>
            <person name="Pochopski O."/>
            <person name="Shoukouhi P."/>
            <person name="Santana Q.C."/>
            <person name="Seifert K.A."/>
            <person name="Soal N."/>
            <person name="Steenkamp E.T."/>
            <person name="Tatham C.T."/>
            <person name="van der Nest M.A."/>
            <person name="Wingfield M.J."/>
        </authorList>
    </citation>
    <scope>NUCLEOTIDE SEQUENCE [LARGE SCALE GENOMIC DNA]</scope>
    <source>
        <strain evidence="3">CMW44962</strain>
    </source>
</reference>
<feature type="transmembrane region" description="Helical" evidence="2">
    <location>
        <begin position="71"/>
        <end position="92"/>
    </location>
</feature>
<comment type="caution">
    <text evidence="3">The sequence shown here is derived from an EMBL/GenBank/DDBJ whole genome shotgun (WGS) entry which is preliminary data.</text>
</comment>
<keyword evidence="2" id="KW-1133">Transmembrane helix</keyword>
<protein>
    <submittedName>
        <fullName evidence="3">Uncharacterized protein</fullName>
    </submittedName>
</protein>
<dbReference type="AlphaFoldDB" id="A0A9W7STU5"/>
<feature type="compositionally biased region" description="Acidic residues" evidence="1">
    <location>
        <begin position="184"/>
        <end position="197"/>
    </location>
</feature>
<dbReference type="OrthoDB" id="10507123at2759"/>
<keyword evidence="2" id="KW-0812">Transmembrane</keyword>
<reference evidence="3 4" key="2">
    <citation type="journal article" date="2021" name="Curr. Genet.">
        <title>Genetic response to nitrogen starvation in the aggressive Eucalyptus foliar pathogen Teratosphaeria destructans.</title>
        <authorList>
            <person name="Havenga M."/>
            <person name="Wingfield B.D."/>
            <person name="Wingfield M.J."/>
            <person name="Dreyer L.L."/>
            <person name="Roets F."/>
            <person name="Aylward J."/>
        </authorList>
    </citation>
    <scope>NUCLEOTIDE SEQUENCE [LARGE SCALE GENOMIC DNA]</scope>
    <source>
        <strain evidence="3">CMW44962</strain>
    </source>
</reference>
<gene>
    <name evidence="3" type="ORF">Tdes44962_MAKER09438</name>
</gene>
<feature type="region of interest" description="Disordered" evidence="1">
    <location>
        <begin position="101"/>
        <end position="134"/>
    </location>
</feature>
<keyword evidence="4" id="KW-1185">Reference proteome</keyword>
<evidence type="ECO:0000256" key="2">
    <source>
        <dbReference type="SAM" id="Phobius"/>
    </source>
</evidence>
<evidence type="ECO:0000313" key="4">
    <source>
        <dbReference type="Proteomes" id="UP001138500"/>
    </source>
</evidence>
<proteinExistence type="predicted"/>
<feature type="compositionally biased region" description="Basic residues" evidence="1">
    <location>
        <begin position="202"/>
        <end position="212"/>
    </location>
</feature>
<dbReference type="EMBL" id="RIBY02001756">
    <property type="protein sequence ID" value="KAH9828223.1"/>
    <property type="molecule type" value="Genomic_DNA"/>
</dbReference>
<feature type="compositionally biased region" description="Low complexity" evidence="1">
    <location>
        <begin position="110"/>
        <end position="134"/>
    </location>
</feature>
<evidence type="ECO:0000313" key="3">
    <source>
        <dbReference type="EMBL" id="KAH9828223.1"/>
    </source>
</evidence>
<name>A0A9W7STU5_9PEZI</name>
<sequence length="212" mass="23243">MLSCTNSLTLIPALPTSAISSASTLSWRTSLALGLLPSQTSRLMNAMDHKGAHDYAQEISRPTPVSSVPSGTVLVVLVMFASFMLVVMAVFWREGTQRAATSQCPSDRVTTTTNNTNTTTTNNTTTTTNKTTTTTTATTATPLTLADYDDEPDRGMLRNLLHLVHICIVLAVETLRGYWLRAGEEEEQEEEEEEEGEDEKKEKKKQKKTSPS</sequence>
<organism evidence="3 4">
    <name type="scientific">Teratosphaeria destructans</name>
    <dbReference type="NCBI Taxonomy" id="418781"/>
    <lineage>
        <taxon>Eukaryota</taxon>
        <taxon>Fungi</taxon>
        <taxon>Dikarya</taxon>
        <taxon>Ascomycota</taxon>
        <taxon>Pezizomycotina</taxon>
        <taxon>Dothideomycetes</taxon>
        <taxon>Dothideomycetidae</taxon>
        <taxon>Mycosphaerellales</taxon>
        <taxon>Teratosphaeriaceae</taxon>
        <taxon>Teratosphaeria</taxon>
    </lineage>
</organism>
<accession>A0A9W7STU5</accession>